<reference evidence="13" key="2">
    <citation type="submission" date="2020-11" db="EMBL/GenBank/DDBJ databases">
        <authorList>
            <person name="Cecchin M."/>
            <person name="Marcolungo L."/>
            <person name="Rossato M."/>
            <person name="Girolomoni L."/>
            <person name="Cosentino E."/>
            <person name="Cuine S."/>
            <person name="Li-Beisson Y."/>
            <person name="Delledonne M."/>
            <person name="Ballottari M."/>
        </authorList>
    </citation>
    <scope>NUCLEOTIDE SEQUENCE</scope>
    <source>
        <strain evidence="13">211/11P</strain>
        <tissue evidence="13">Whole cell</tissue>
    </source>
</reference>
<feature type="chain" id="PRO_5039170838" evidence="12">
    <location>
        <begin position="19"/>
        <end position="497"/>
    </location>
</feature>
<evidence type="ECO:0000256" key="6">
    <source>
        <dbReference type="ARBA" id="ARBA00022729"/>
    </source>
</evidence>
<evidence type="ECO:0000256" key="2">
    <source>
        <dbReference type="ARBA" id="ARBA00004430"/>
    </source>
</evidence>
<proteinExistence type="predicted"/>
<dbReference type="PANTHER" id="PTHR46473">
    <property type="entry name" value="GH08155P"/>
    <property type="match status" value="1"/>
</dbReference>
<accession>A0A9D4TWC8</accession>
<dbReference type="SUPFAM" id="SSF52058">
    <property type="entry name" value="L domain-like"/>
    <property type="match status" value="1"/>
</dbReference>
<evidence type="ECO:0000256" key="4">
    <source>
        <dbReference type="ARBA" id="ARBA00022475"/>
    </source>
</evidence>
<keyword evidence="4" id="KW-1003">Cell membrane</keyword>
<feature type="signal peptide" evidence="12">
    <location>
        <begin position="1"/>
        <end position="18"/>
    </location>
</feature>
<dbReference type="Gene3D" id="3.80.10.10">
    <property type="entry name" value="Ribonuclease Inhibitor"/>
    <property type="match status" value="1"/>
</dbReference>
<evidence type="ECO:0000256" key="7">
    <source>
        <dbReference type="ARBA" id="ARBA00022989"/>
    </source>
</evidence>
<keyword evidence="5" id="KW-0812">Transmembrane</keyword>
<keyword evidence="14" id="KW-1185">Reference proteome</keyword>
<evidence type="ECO:0000256" key="3">
    <source>
        <dbReference type="ARBA" id="ARBA00022448"/>
    </source>
</evidence>
<protein>
    <submittedName>
        <fullName evidence="13">Uncharacterized protein</fullName>
    </submittedName>
</protein>
<keyword evidence="6 12" id="KW-0732">Signal</keyword>
<evidence type="ECO:0000256" key="8">
    <source>
        <dbReference type="ARBA" id="ARBA00023065"/>
    </source>
</evidence>
<keyword evidence="8" id="KW-0406">Ion transport</keyword>
<gene>
    <name evidence="13" type="ORF">D9Q98_002421</name>
</gene>
<keyword evidence="9" id="KW-0472">Membrane</keyword>
<evidence type="ECO:0000256" key="11">
    <source>
        <dbReference type="ARBA" id="ARBA00023303"/>
    </source>
</evidence>
<evidence type="ECO:0000313" key="13">
    <source>
        <dbReference type="EMBL" id="KAI3436368.1"/>
    </source>
</evidence>
<comment type="caution">
    <text evidence="13">The sequence shown here is derived from an EMBL/GenBank/DDBJ whole genome shotgun (WGS) entry which is preliminary data.</text>
</comment>
<evidence type="ECO:0000256" key="10">
    <source>
        <dbReference type="ARBA" id="ARBA00023157"/>
    </source>
</evidence>
<sequence length="497" mass="52946">MLLHFFSVLAAAGALALAVVAPSGPPQLTILSYLERNDKMKLGSTCTSMRQASLAWFAEVSVEMLWWEPWKPDVASLTAWLERHHAQLALNLQCRECILAFPALAALATLQHIERLHLRDCNLKALPEQLSALTALSHLSISDNQQLAGGYQHLLTLTRLQVLHLCICGLTAVPEQLSALAALTRLELSVNELLIGGWQHLQSLTQLQHLDSGHSAMKDQAWLRDGLAGRPRNRRIGLSAQFVILFVSGVLLQSTRMSPTVAMGVQLAALVLVFSSPGAAITDPLGGVPGNATVQDPRLPDDTEGPLPVAKSITEYYNAFCIMQYPYSEWEKCWDKAEDGIEDGDCFYTGCDTGYVCPESGQYPKACRPTGCLVEGKECDSASYCDTDVEPPTCLKDPYFSPSPSPSLVSPPSATPALLPSPSPPSCNADVKCACPPADNGCCFDCPTQINATAQCDTSRKCACPPAGTDCCFGCVASVPVPAPSGGPAGAPAPGPA</sequence>
<evidence type="ECO:0000256" key="9">
    <source>
        <dbReference type="ARBA" id="ARBA00023136"/>
    </source>
</evidence>
<name>A0A9D4TWC8_CHLVU</name>
<dbReference type="AlphaFoldDB" id="A0A9D4TWC8"/>
<dbReference type="InterPro" id="IPR032675">
    <property type="entry name" value="LRR_dom_sf"/>
</dbReference>
<keyword evidence="7" id="KW-1133">Transmembrane helix</keyword>
<evidence type="ECO:0000313" key="14">
    <source>
        <dbReference type="Proteomes" id="UP001055712"/>
    </source>
</evidence>
<dbReference type="Proteomes" id="UP001055712">
    <property type="component" value="Unassembled WGS sequence"/>
</dbReference>
<evidence type="ECO:0000256" key="5">
    <source>
        <dbReference type="ARBA" id="ARBA00022692"/>
    </source>
</evidence>
<keyword evidence="3" id="KW-0813">Transport</keyword>
<dbReference type="GO" id="GO:0005886">
    <property type="term" value="C:plasma membrane"/>
    <property type="evidence" value="ECO:0007669"/>
    <property type="project" value="UniProtKB-SubCell"/>
</dbReference>
<dbReference type="GO" id="GO:0034220">
    <property type="term" value="P:monoatomic ion transmembrane transport"/>
    <property type="evidence" value="ECO:0007669"/>
    <property type="project" value="UniProtKB-KW"/>
</dbReference>
<organism evidence="13 14">
    <name type="scientific">Chlorella vulgaris</name>
    <name type="common">Green alga</name>
    <dbReference type="NCBI Taxonomy" id="3077"/>
    <lineage>
        <taxon>Eukaryota</taxon>
        <taxon>Viridiplantae</taxon>
        <taxon>Chlorophyta</taxon>
        <taxon>core chlorophytes</taxon>
        <taxon>Trebouxiophyceae</taxon>
        <taxon>Chlorellales</taxon>
        <taxon>Chlorellaceae</taxon>
        <taxon>Chlorella clade</taxon>
        <taxon>Chlorella</taxon>
    </lineage>
</organism>
<keyword evidence="10" id="KW-1015">Disulfide bond</keyword>
<evidence type="ECO:0000256" key="12">
    <source>
        <dbReference type="SAM" id="SignalP"/>
    </source>
</evidence>
<dbReference type="PANTHER" id="PTHR46473:SF23">
    <property type="entry name" value="GH08155P"/>
    <property type="match status" value="1"/>
</dbReference>
<comment type="subcellular location">
    <subcellularLocation>
        <location evidence="1">Cell membrane</location>
        <topology evidence="1">Single-pass membrane protein</topology>
    </subcellularLocation>
    <subcellularLocation>
        <location evidence="2">Cytoplasm</location>
        <location evidence="2">Cytoskeleton</location>
        <location evidence="2">Cilium axoneme</location>
    </subcellularLocation>
</comment>
<keyword evidence="11" id="KW-0407">Ion channel</keyword>
<dbReference type="GO" id="GO:0005930">
    <property type="term" value="C:axoneme"/>
    <property type="evidence" value="ECO:0007669"/>
    <property type="project" value="UniProtKB-SubCell"/>
</dbReference>
<dbReference type="InterPro" id="IPR051432">
    <property type="entry name" value="KCNMA1_auxiliary"/>
</dbReference>
<dbReference type="EMBL" id="SIDB01000002">
    <property type="protein sequence ID" value="KAI3436368.1"/>
    <property type="molecule type" value="Genomic_DNA"/>
</dbReference>
<reference evidence="13" key="1">
    <citation type="journal article" date="2019" name="Plant J.">
        <title>Chlorella vulgaris genome assembly and annotation reveals the molecular basis for metabolic acclimation to high light conditions.</title>
        <authorList>
            <person name="Cecchin M."/>
            <person name="Marcolungo L."/>
            <person name="Rossato M."/>
            <person name="Girolomoni L."/>
            <person name="Cosentino E."/>
            <person name="Cuine S."/>
            <person name="Li-Beisson Y."/>
            <person name="Delledonne M."/>
            <person name="Ballottari M."/>
        </authorList>
    </citation>
    <scope>NUCLEOTIDE SEQUENCE</scope>
    <source>
        <strain evidence="13">211/11P</strain>
    </source>
</reference>
<evidence type="ECO:0000256" key="1">
    <source>
        <dbReference type="ARBA" id="ARBA00004162"/>
    </source>
</evidence>